<dbReference type="Gene3D" id="1.10.1200.10">
    <property type="entry name" value="ACP-like"/>
    <property type="match status" value="3"/>
</dbReference>
<keyword evidence="4" id="KW-0677">Repeat</keyword>
<comment type="caution">
    <text evidence="7">The sequence shown here is derived from an EMBL/GenBank/DDBJ whole genome shotgun (WGS) entry which is preliminary data.</text>
</comment>
<dbReference type="Proteomes" id="UP000653565">
    <property type="component" value="Unassembled WGS sequence"/>
</dbReference>
<dbReference type="SUPFAM" id="SSF52777">
    <property type="entry name" value="CoA-dependent acyltransferases"/>
    <property type="match status" value="8"/>
</dbReference>
<dbReference type="NCBIfam" id="TIGR01733">
    <property type="entry name" value="AA-adenyl-dom"/>
    <property type="match status" value="3"/>
</dbReference>
<reference evidence="7" key="1">
    <citation type="journal article" date="2020" name="bioRxiv">
        <title>Genomic and phenotypic heterogeneity of clinical isolates of the human pathogens Aspergillus fumigatus, Aspergillus lentulus and Aspergillus fumigatiaffinis.</title>
        <authorList>
            <person name="dos Santos R.A.C."/>
            <person name="Steenwyk J.L."/>
            <person name="Rivero-Menendez O."/>
            <person name="Mead M.E."/>
            <person name="Silva L.P."/>
            <person name="Bastos R.W."/>
            <person name="Alastruey-Izquierdo A."/>
            <person name="Goldman G.H."/>
            <person name="Rokas A."/>
        </authorList>
    </citation>
    <scope>NUCLEOTIDE SEQUENCE</scope>
    <source>
        <strain evidence="7">CNM-CM6805</strain>
    </source>
</reference>
<protein>
    <recommendedName>
        <fullName evidence="6">Carrier domain-containing protein</fullName>
    </recommendedName>
</protein>
<reference evidence="7" key="2">
    <citation type="submission" date="2020-04" db="EMBL/GenBank/DDBJ databases">
        <authorList>
            <person name="Santos R.A.C."/>
            <person name="Steenwyk J.L."/>
            <person name="Rivero-Menendez O."/>
            <person name="Mead M.E."/>
            <person name="Silva L.P."/>
            <person name="Bastos R.W."/>
            <person name="Alastruey-Izquierdo A."/>
            <person name="Goldman G.H."/>
            <person name="Rokas A."/>
        </authorList>
    </citation>
    <scope>NUCLEOTIDE SEQUENCE</scope>
    <source>
        <strain evidence="7">CNM-CM6805</strain>
    </source>
</reference>
<dbReference type="CDD" id="cd19534">
    <property type="entry name" value="E_NRPS"/>
    <property type="match status" value="1"/>
</dbReference>
<sequence length="3909" mass="433571">MTGGGPSSSACLFPIRSHGRGDRDKCALNAKQIDPLTVREVTEYCERNAVKTDDFLIAVWAVILQQFTENTTIHMGLQQVDSSSWSELGMKSRMRTVSRSFDQATSLSALLQADLWTTTAVEAASFNTGLVICSPCSIPMSKGIEGMGMITSQLDSTCDVLLVLQMGSGKELPTLWLLHRTSIVCDASAQYLEDSITHIIKCMTQRDALDGTRLSTLSATQLAKIYEWNSNKAGCLFSKHSLHYAIHQTALQDPDKPAICSWDGVLTYSELMNVSRRWAFKLRELGAGPGVMVPVCFEKSLWAVVAMLAINQVGAAFVPLDPSHPPDHLRAIIERINPKITLASSLQHELLGDSLPCSRRVSELSTADLPDYGLEPFHTEPSDYAGPAYCLFTSGSTGTPKGCVVHHAALAGVADQTASLHLDRSSRVLQFASFSFGVSLIEIWCSLCAGATVCIPSDADRLNRLPTMIATMQANWAILTPTILDLLQPDAVPGLQTIVVAGEPLKESQKALWAGRTRLFQGYGLTEWAGIFSVSPQIHAEDKVSSIGMPQHGSCWLITQHDPDQLVGIGVVGELVIEGPALAQGYLQDPHKTAVSFMSDPAWAPKQASTKRQRKRFYRTGDLAFYHCDGSLQYVGRKDLQVKIRGQRITLSVIEHHLAHGNPALRGAVVDAITLADEDQLRLAVFVPNGQRPVQASGPKANGRKETIFAVPDQTFTSNADAVKRRLQGQLPRYMVPDIFLCVNQIPVTVTGKIARRQLRDQVGSLRSEELASLTGLGHGTSHTEPSTPHERLIHGLVTELLKLPPQAVSMGHNFFALGGDSVHAMKVVGWARQRGLALTVKDIFDAPDLRTLARKAKASFRSTPGNHAIPPFSLLRAEAREMIVQAASDLCHVPVKHIEDIYPCTPLQEGMMALGESRPGTYVARFICQIDRRVDISRLRSAWATVVAANPILRTRIIQLERNCMHQVVLKGEFQWDVDDEWQSYLDNNRYTSMKLGDPLVRGAVLWGREDPTAMFLVLTMHHSVCDRWAVALLLKQLHAVYQGQAPPEKSFAGFVKYISEIQESQSQSYWEKQFTGLEAESFPPLPSQDYSPCPSGSLQLQVTGDAPTGATMSSYMRLAWALVISQYTATNDTVFGVTVTGRNAPVDDIENLPAPTISTLPLRVQIDLNRTVKDTVSAIQQQSSEMIPFEQAGLQNIRKYSREAQDACSFQSHLVVQPAWQDDDRSGPFLRLIEDGASVQRGFASYAIVLLCSLTKSADINITSEFDPDVIPPSTMEHILGHFGHVLQYILAHPHSKLRTVPISKFDAARLREWCSIVPQDQPECVHEVIRQRIAEAPNACAVDAWNGSLSYAQLDGLSTRLSIWLALQGVGPEIFVPLCFEKSRWTIVALLAVMKAGAAFVLLDPSQPLQRLRDICEQTNSPVILASEQNGDLAAQLQLTVQVVSHTTVHELPACLENQRGPVVPPNTALYVVFTSGSTGTPKGVVVEHQSYCAGAKYHIQGHRMTPQSRMFQFASYAFDTSIIEMLSTLMAGACICVPSEHDRQNDLARVVKDMAVTHAFLTPSVARALARSCTHPFEVVILVGEPMTATDIAYWAQHAQLMNEYGPAECSVCATLNPDVEIGSDPRDIGKGMGAVCWIVDPEAHNHLRPIGATGELLIEGPIVSRGYLGNPMLTAENFLADPPAWLRDIRPDSPRTRFYKTGDLVRYNPDGSLHYVGRKDTQVKLRGQRVELSEVENGIRCCMTGIIDVVAETFVPRGGARGQPCLAAFIWSEYQDQCPNGDSENGPLAAVTDAFHEQVAACLRDLDKFLPRYMVPDVFIPLRRIPTNASGKANRRFLRELGGKLSWAELAAYQPKAEERQTPVSDAERTMRGVWAQVLNISPEQIGVNDSFYHLGGDSISAMQVVALARSKGLFTSVQHILRHRSIARIVQHIQKLTSRELEEEEEVPGVPFGLSPIQRMFFDIQADPRQQYNQSFLLRLSSAIEIRDLEQAAQAVLRKHSMLRARFKQQPDGQWSQLITDTIDGSYRCRMHSLYNPGQWDSILAKAQQAINIETGPVFSLDLLSAASDGQYLLLVAHHLVTDLVSWRIILSDLEALLGDPTATATIDKRQPLSFQVWCRLQEQYSQQHLDPTTALPADPQSRSLSDPRPFWGLAGQANVMGDRVVEQFTVASDLTQQLLGPANAPLNTRPEEIFHAVLLSAFLRIFPDRAQSLPLVFVEGHGREPWDAAIDLSETVGWFTTLFPVSVQVSDNTSLIEILRLVKDTRRTVPQKGWAYFTSRYLHPEGRARFETKNPMEIILNYAGEYQQFERPDALFVPDGHSTLGSLDAADQIERLALFDVSVSVQRGCLTFEFMYNRRMGHQRAIKEWIQASQDGLAQACRELVDTPPQPTLSDFALLQLPYDEFGRLVFETLPELGVWADNVEDIYVCSPVQRGMLLSQAKDGGLYNVRVTWEIEPTTSPASLQRIEDAWQQVVNRHAALRTVLVETGSSEAYLVQVVLKRVTPDIVHTESPGGDRHPWPKGRPLHRMTLVRKNESFLCHICINHAMVDATTMDIIYRDFELAYHGKLPAHPAPPFRDVISYLSQQPLEEAKSYWTAYLSGVQPCHFPRLNFTDRRKSDREHIARMHLSARDELDAFCRTHDVSTWSVVCLAWMLVLRSFTYSDDVCFGYVKSARDLAIENVEDIVGPLLNVLPLRMSVSEELTIDAAVQAIKDDYLGSLSHQTFALSDMHRIVEGSSQALFNTIVDVQRRDQGGEETPRSIRKVSKEEVTEYDLVLSVDVLGADIDVQLRYKTTCVCEEQAISILATFEKALQGIIADDQTLVRQIELCSEHDKTLLWSRNKTVPQAIEACIHDLIRKHHGDMPAVCAWDGDLTYHQLDQISSQLAMHLRTQGAGPGVIIPLCFSKSRWTPVAMLAVMKSGAAFLVLDPSHPYQRLEELCNRVGCQMIVSAEDHQQLSGELTSKVIILGDNHTSWLSAAQPLPRVRPEDMLYVVFTSGSTGSPKGVVIDHRAYCTSASAHMPILGLDSSARVAQFSSYAFDVSIMDHLTTLIAGGCICIPSDSQRHDDLAETIRHFRVTHAVLVPSVARLLPADGLDSLSTLAMAGESMTGTDIAQWADSVRLINAYGPAECSVLASAQGSVRLDDPGNIGYPMGCVCWVVHPENPQQLVPIGAVGELVVEGPIVARGYFNDPATSAEAFALSLPWLQKHRQPHDRHGVYRTGDLVRMHPDGTLTYVGRRDNQVKLRGQRIELGEVEEHIRQCCSGASDIVAEVLIPPGNSNPQLVAFVWISSLTDQSTDVLAGFTDEFQAFVSDIEASLRQAIPAFLMPSIFMPLARIPRTGSGKIDRRSIRDAFLSLPAGALDPIRRRKAPKVEPTTHAERQLQSIWAEVLHLPLEEIGAHDHFFHLGGDSIDAMKVAALARADGLAVGVSDIFNQPVLTHLASTATPLAQGPLKQFEPFSLSRVDADPEALSDMILYKTMLGSRAQVIDALPATEVQEFFIRRNTLHYYNFRLRGRLDIERLRAACDEVMSRFSILRTVFLDRGDSYEQFVLEAVPLPFVHCKFGQDFESQAQALWEDDRARFGIARELPVRFILVSGSDTDHLFTIRISHAQWDGVSMPLLFQDLAAVYNGVALSPTSGFSDVIYQRAAQRGEAGFSFWREYLDGAVMAIPFPLTSECKVRPQNGQTLWHVQQTAFPSLPPGFTMATLVIAACGFHLARLMSRTDLTFGQTVNGRSMPLENIDVILGPCLNFIPLRLRLQHSWTVRDLLQHVQEQYVRPLQYDYMELRDIVRRSTDWAEGTEFGFIVQHQNIQLQHELPLEGDVQVEYSLFPQFDPVQEVFVFSEPHESYLEMQVCANSGVLAPDAGRELVVCLCETLEMFASNLDMILPLPLES</sequence>
<dbReference type="PROSITE" id="PS00012">
    <property type="entry name" value="PHOSPHOPANTETHEINE"/>
    <property type="match status" value="3"/>
</dbReference>
<dbReference type="Gene3D" id="3.30.559.30">
    <property type="entry name" value="Nonribosomal peptide synthetase, condensation domain"/>
    <property type="match status" value="4"/>
</dbReference>
<dbReference type="InterPro" id="IPR042099">
    <property type="entry name" value="ANL_N_sf"/>
</dbReference>
<dbReference type="InterPro" id="IPR020806">
    <property type="entry name" value="PKS_PP-bd"/>
</dbReference>
<dbReference type="GO" id="GO:0016874">
    <property type="term" value="F:ligase activity"/>
    <property type="evidence" value="ECO:0007669"/>
    <property type="project" value="UniProtKB-KW"/>
</dbReference>
<keyword evidence="2" id="KW-0597">Phosphoprotein</keyword>
<dbReference type="InterPro" id="IPR010071">
    <property type="entry name" value="AA_adenyl_dom"/>
</dbReference>
<dbReference type="Pfam" id="PF00550">
    <property type="entry name" value="PP-binding"/>
    <property type="match status" value="3"/>
</dbReference>
<dbReference type="Pfam" id="PF00501">
    <property type="entry name" value="AMP-binding"/>
    <property type="match status" value="3"/>
</dbReference>
<dbReference type="SUPFAM" id="SSF47336">
    <property type="entry name" value="ACP-like"/>
    <property type="match status" value="3"/>
</dbReference>
<dbReference type="InterPro" id="IPR009081">
    <property type="entry name" value="PP-bd_ACP"/>
</dbReference>
<keyword evidence="8" id="KW-1185">Reference proteome</keyword>
<dbReference type="OrthoDB" id="416786at2759"/>
<dbReference type="FunFam" id="1.10.1200.10:FF:000005">
    <property type="entry name" value="Nonribosomal peptide synthetase 1"/>
    <property type="match status" value="1"/>
</dbReference>
<proteinExistence type="inferred from homology"/>
<evidence type="ECO:0000256" key="5">
    <source>
        <dbReference type="ARBA" id="ARBA00029454"/>
    </source>
</evidence>
<dbReference type="SUPFAM" id="SSF56801">
    <property type="entry name" value="Acetyl-CoA synthetase-like"/>
    <property type="match status" value="3"/>
</dbReference>
<dbReference type="Gene3D" id="3.30.559.10">
    <property type="entry name" value="Chloramphenicol acetyltransferase-like domain"/>
    <property type="match status" value="4"/>
</dbReference>
<evidence type="ECO:0000313" key="8">
    <source>
        <dbReference type="Proteomes" id="UP000653565"/>
    </source>
</evidence>
<evidence type="ECO:0000256" key="2">
    <source>
        <dbReference type="ARBA" id="ARBA00022553"/>
    </source>
</evidence>
<dbReference type="FunFam" id="3.30.559.10:FF:000016">
    <property type="entry name" value="Nonribosomal peptide synthase Pes1"/>
    <property type="match status" value="1"/>
</dbReference>
<dbReference type="InterPro" id="IPR000873">
    <property type="entry name" value="AMP-dep_synth/lig_dom"/>
</dbReference>
<comment type="similarity">
    <text evidence="5">Belongs to the NRP synthetase family.</text>
</comment>
<dbReference type="GO" id="GO:0031177">
    <property type="term" value="F:phosphopantetheine binding"/>
    <property type="evidence" value="ECO:0007669"/>
    <property type="project" value="InterPro"/>
</dbReference>
<evidence type="ECO:0000313" key="7">
    <source>
        <dbReference type="EMBL" id="KAF4235196.1"/>
    </source>
</evidence>
<dbReference type="FunFam" id="3.40.50.12780:FF:000014">
    <property type="entry name" value="Nonribosomal peptide synthetase 1"/>
    <property type="match status" value="2"/>
</dbReference>
<dbReference type="InterPro" id="IPR001242">
    <property type="entry name" value="Condensation_dom"/>
</dbReference>
<feature type="domain" description="Carrier" evidence="6">
    <location>
        <begin position="785"/>
        <end position="861"/>
    </location>
</feature>
<dbReference type="GO" id="GO:0043041">
    <property type="term" value="P:amino acid activation for nonribosomal peptide biosynthetic process"/>
    <property type="evidence" value="ECO:0007669"/>
    <property type="project" value="TreeGrafter"/>
</dbReference>
<dbReference type="PROSITE" id="PS50075">
    <property type="entry name" value="CARRIER"/>
    <property type="match status" value="3"/>
</dbReference>
<dbReference type="FunFam" id="3.30.559.30:FF:000002">
    <property type="entry name" value="Nonribosomal peptide synthase Pes1"/>
    <property type="match status" value="1"/>
</dbReference>
<dbReference type="Gene3D" id="3.40.50.12780">
    <property type="entry name" value="N-terminal domain of ligase-like"/>
    <property type="match status" value="3"/>
</dbReference>
<evidence type="ECO:0000256" key="3">
    <source>
        <dbReference type="ARBA" id="ARBA00022598"/>
    </source>
</evidence>
<dbReference type="FunFam" id="3.30.559.30:FF:000003">
    <property type="entry name" value="Nonribosomal peptide synthase SidD"/>
    <property type="match status" value="1"/>
</dbReference>
<dbReference type="NCBIfam" id="NF003417">
    <property type="entry name" value="PRK04813.1"/>
    <property type="match status" value="3"/>
</dbReference>
<gene>
    <name evidence="7" type="ORF">CNMCM6805_008266</name>
</gene>
<dbReference type="Pfam" id="PF00668">
    <property type="entry name" value="Condensation"/>
    <property type="match status" value="4"/>
</dbReference>
<dbReference type="InterPro" id="IPR020845">
    <property type="entry name" value="AMP-binding_CS"/>
</dbReference>
<dbReference type="CDD" id="cd19545">
    <property type="entry name" value="FUM14_C_NRPS-like"/>
    <property type="match status" value="1"/>
</dbReference>
<dbReference type="CDD" id="cd19542">
    <property type="entry name" value="CT_NRPS-like"/>
    <property type="match status" value="2"/>
</dbReference>
<keyword evidence="1" id="KW-0596">Phosphopantetheine</keyword>
<feature type="domain" description="Carrier" evidence="6">
    <location>
        <begin position="1867"/>
        <end position="1943"/>
    </location>
</feature>
<dbReference type="CDD" id="cd05918">
    <property type="entry name" value="A_NRPS_SidN3_like"/>
    <property type="match status" value="3"/>
</dbReference>
<dbReference type="FunFam" id="3.30.300.30:FF:000015">
    <property type="entry name" value="Nonribosomal peptide synthase SidD"/>
    <property type="match status" value="3"/>
</dbReference>
<feature type="domain" description="Carrier" evidence="6">
    <location>
        <begin position="3386"/>
        <end position="3462"/>
    </location>
</feature>
<dbReference type="PROSITE" id="PS00455">
    <property type="entry name" value="AMP_BINDING"/>
    <property type="match status" value="2"/>
</dbReference>
<dbReference type="InterPro" id="IPR023213">
    <property type="entry name" value="CAT-like_dom_sf"/>
</dbReference>
<dbReference type="EMBL" id="JAAAPX010000062">
    <property type="protein sequence ID" value="KAF4235196.1"/>
    <property type="molecule type" value="Genomic_DNA"/>
</dbReference>
<dbReference type="InterPro" id="IPR036736">
    <property type="entry name" value="ACP-like_sf"/>
</dbReference>
<dbReference type="GO" id="GO:0044550">
    <property type="term" value="P:secondary metabolite biosynthetic process"/>
    <property type="evidence" value="ECO:0007669"/>
    <property type="project" value="TreeGrafter"/>
</dbReference>
<dbReference type="PANTHER" id="PTHR45527:SF12">
    <property type="entry name" value="NONRIBOSOMAL PEPTIDE SYNTHETASE IVOA"/>
    <property type="match status" value="1"/>
</dbReference>
<dbReference type="GO" id="GO:0005737">
    <property type="term" value="C:cytoplasm"/>
    <property type="evidence" value="ECO:0007669"/>
    <property type="project" value="TreeGrafter"/>
</dbReference>
<name>A0A8H4H4M7_9EURO</name>
<dbReference type="PANTHER" id="PTHR45527">
    <property type="entry name" value="NONRIBOSOMAL PEPTIDE SYNTHETASE"/>
    <property type="match status" value="1"/>
</dbReference>
<organism evidence="7 8">
    <name type="scientific">Aspergillus fumigatiaffinis</name>
    <dbReference type="NCBI Taxonomy" id="340414"/>
    <lineage>
        <taxon>Eukaryota</taxon>
        <taxon>Fungi</taxon>
        <taxon>Dikarya</taxon>
        <taxon>Ascomycota</taxon>
        <taxon>Pezizomycotina</taxon>
        <taxon>Eurotiomycetes</taxon>
        <taxon>Eurotiomycetidae</taxon>
        <taxon>Eurotiales</taxon>
        <taxon>Aspergillaceae</taxon>
        <taxon>Aspergillus</taxon>
        <taxon>Aspergillus subgen. Fumigati</taxon>
    </lineage>
</organism>
<dbReference type="InterPro" id="IPR006162">
    <property type="entry name" value="Ppantetheine_attach_site"/>
</dbReference>
<dbReference type="Gene3D" id="3.30.300.30">
    <property type="match status" value="3"/>
</dbReference>
<evidence type="ECO:0000256" key="4">
    <source>
        <dbReference type="ARBA" id="ARBA00022737"/>
    </source>
</evidence>
<evidence type="ECO:0000259" key="6">
    <source>
        <dbReference type="PROSITE" id="PS50075"/>
    </source>
</evidence>
<keyword evidence="3" id="KW-0436">Ligase</keyword>
<dbReference type="InterPro" id="IPR045851">
    <property type="entry name" value="AMP-bd_C_sf"/>
</dbReference>
<accession>A0A8H4H4M7</accession>
<evidence type="ECO:0000256" key="1">
    <source>
        <dbReference type="ARBA" id="ARBA00022450"/>
    </source>
</evidence>
<dbReference type="SMART" id="SM00823">
    <property type="entry name" value="PKS_PP"/>
    <property type="match status" value="3"/>
</dbReference>